<dbReference type="STRING" id="4795.A0A225V936"/>
<organism evidence="1 2">
    <name type="scientific">Phytophthora megakarya</name>
    <dbReference type="NCBI Taxonomy" id="4795"/>
    <lineage>
        <taxon>Eukaryota</taxon>
        <taxon>Sar</taxon>
        <taxon>Stramenopiles</taxon>
        <taxon>Oomycota</taxon>
        <taxon>Peronosporomycetes</taxon>
        <taxon>Peronosporales</taxon>
        <taxon>Peronosporaceae</taxon>
        <taxon>Phytophthora</taxon>
    </lineage>
</organism>
<dbReference type="Proteomes" id="UP000198211">
    <property type="component" value="Unassembled WGS sequence"/>
</dbReference>
<protein>
    <recommendedName>
        <fullName evidence="3">Ubiquitin-like protease family profile domain-containing protein</fullName>
    </recommendedName>
</protein>
<proteinExistence type="predicted"/>
<reference evidence="2" key="1">
    <citation type="submission" date="2017-03" db="EMBL/GenBank/DDBJ databases">
        <title>Phytopthora megakarya and P. palmivora, two closely related causual agents of cacao black pod achieved similar genome size and gene model numbers by different mechanisms.</title>
        <authorList>
            <person name="Ali S."/>
            <person name="Shao J."/>
            <person name="Larry D.J."/>
            <person name="Kronmiller B."/>
            <person name="Shen D."/>
            <person name="Strem M.D."/>
            <person name="Melnick R.L."/>
            <person name="Guiltinan M.J."/>
            <person name="Tyler B.M."/>
            <person name="Meinhardt L.W."/>
            <person name="Bailey B.A."/>
        </authorList>
    </citation>
    <scope>NUCLEOTIDE SEQUENCE [LARGE SCALE GENOMIC DNA]</scope>
    <source>
        <strain evidence="2">zdho120</strain>
    </source>
</reference>
<accession>A0A225V936</accession>
<name>A0A225V936_9STRA</name>
<dbReference type="OrthoDB" id="94677at2759"/>
<evidence type="ECO:0008006" key="3">
    <source>
        <dbReference type="Google" id="ProtNLM"/>
    </source>
</evidence>
<keyword evidence="2" id="KW-1185">Reference proteome</keyword>
<dbReference type="AlphaFoldDB" id="A0A225V936"/>
<comment type="caution">
    <text evidence="1">The sequence shown here is derived from an EMBL/GenBank/DDBJ whole genome shotgun (WGS) entry which is preliminary data.</text>
</comment>
<evidence type="ECO:0000313" key="2">
    <source>
        <dbReference type="Proteomes" id="UP000198211"/>
    </source>
</evidence>
<sequence>MIKREYVPTATFDYNFVIPQNLVTKLSAVVEEEKLKRQMSKYFNSLISLDQPEGTTEEITAYVPGGTPHFTSGDVYNMVEYYNVVRQFKSWLADVKWLQSTRWEENSSNPEPFDAETDSKDLAPDVVGSKHQQLAFNLIKVLEGVSLESTFCLQSEVGTVKMENLVGYVARDRMFSDTIIDFYIRCICSELGYCYALDSYAPVTGCPLPHDTRLSRTHYLVLPTPAITQYFYEPLCNQSYRGILESTFEDIVVRSLTDWHDATMAGTDYPLVENAVWIEAPKQPDGTSCGVLIIGQVYSMLKDSLRFTRAVITADDVAIMRLRIM</sequence>
<gene>
    <name evidence="1" type="ORF">PHMEG_00027769</name>
</gene>
<dbReference type="EMBL" id="NBNE01007221">
    <property type="protein sequence ID" value="OWZ00940.1"/>
    <property type="molecule type" value="Genomic_DNA"/>
</dbReference>
<evidence type="ECO:0000313" key="1">
    <source>
        <dbReference type="EMBL" id="OWZ00940.1"/>
    </source>
</evidence>